<dbReference type="CDD" id="cd00082">
    <property type="entry name" value="HisKA"/>
    <property type="match status" value="1"/>
</dbReference>
<evidence type="ECO:0000256" key="10">
    <source>
        <dbReference type="ARBA" id="ARBA00074306"/>
    </source>
</evidence>
<reference evidence="14 15" key="1">
    <citation type="submission" date="2016-11" db="EMBL/GenBank/DDBJ databases">
        <authorList>
            <person name="Jaros S."/>
            <person name="Januszkiewicz K."/>
            <person name="Wedrychowicz H."/>
        </authorList>
    </citation>
    <scope>NUCLEOTIDE SEQUENCE [LARGE SCALE GENOMIC DNA]</scope>
    <source>
        <strain evidence="14 15">DSM 15480</strain>
    </source>
</reference>
<dbReference type="SUPFAM" id="SSF55874">
    <property type="entry name" value="ATPase domain of HSP90 chaperone/DNA topoisomerase II/histidine kinase"/>
    <property type="match status" value="1"/>
</dbReference>
<keyword evidence="8" id="KW-0902">Two-component regulatory system</keyword>
<dbReference type="SMART" id="SM00388">
    <property type="entry name" value="HisKA"/>
    <property type="match status" value="1"/>
</dbReference>
<dbReference type="Gene3D" id="3.30.565.10">
    <property type="entry name" value="Histidine kinase-like ATPase, C-terminal domain"/>
    <property type="match status" value="1"/>
</dbReference>
<comment type="catalytic activity">
    <reaction evidence="1">
        <text>ATP + protein L-histidine = ADP + protein N-phospho-L-histidine.</text>
        <dbReference type="EC" id="2.7.13.3"/>
    </reaction>
</comment>
<dbReference type="InterPro" id="IPR004358">
    <property type="entry name" value="Sig_transdc_His_kin-like_C"/>
</dbReference>
<organism evidence="14 15">
    <name type="scientific">Hespellia stercorisuis DSM 15480</name>
    <dbReference type="NCBI Taxonomy" id="1121950"/>
    <lineage>
        <taxon>Bacteria</taxon>
        <taxon>Bacillati</taxon>
        <taxon>Bacillota</taxon>
        <taxon>Clostridia</taxon>
        <taxon>Lachnospirales</taxon>
        <taxon>Lachnospiraceae</taxon>
        <taxon>Hespellia</taxon>
    </lineage>
</organism>
<dbReference type="PANTHER" id="PTHR43047:SF72">
    <property type="entry name" value="OSMOSENSING HISTIDINE PROTEIN KINASE SLN1"/>
    <property type="match status" value="1"/>
</dbReference>
<dbReference type="PANTHER" id="PTHR43047">
    <property type="entry name" value="TWO-COMPONENT HISTIDINE PROTEIN KINASE"/>
    <property type="match status" value="1"/>
</dbReference>
<dbReference type="EMBL" id="FQZY01000111">
    <property type="protein sequence ID" value="SHK93236.1"/>
    <property type="molecule type" value="Genomic_DNA"/>
</dbReference>
<evidence type="ECO:0000259" key="12">
    <source>
        <dbReference type="PROSITE" id="PS50109"/>
    </source>
</evidence>
<dbReference type="PRINTS" id="PR00344">
    <property type="entry name" value="BCTRLSENSOR"/>
</dbReference>
<dbReference type="InterPro" id="IPR036097">
    <property type="entry name" value="HisK_dim/P_sf"/>
</dbReference>
<evidence type="ECO:0000256" key="8">
    <source>
        <dbReference type="ARBA" id="ARBA00023012"/>
    </source>
</evidence>
<dbReference type="SUPFAM" id="SSF47384">
    <property type="entry name" value="Homodimeric domain of signal transducing histidine kinase"/>
    <property type="match status" value="1"/>
</dbReference>
<keyword evidence="7 14" id="KW-0418">Kinase</keyword>
<dbReference type="EC" id="2.7.13.3" evidence="3"/>
<protein>
    <recommendedName>
        <fullName evidence="10">Circadian input-output histidine kinase CikA</fullName>
        <ecNumber evidence="3">2.7.13.3</ecNumber>
    </recommendedName>
    <alternativeName>
        <fullName evidence="4">Stage 0 sporulation protein A homolog</fullName>
    </alternativeName>
</protein>
<dbReference type="Pfam" id="PF00072">
    <property type="entry name" value="Response_reg"/>
    <property type="match status" value="1"/>
</dbReference>
<evidence type="ECO:0000256" key="3">
    <source>
        <dbReference type="ARBA" id="ARBA00012438"/>
    </source>
</evidence>
<evidence type="ECO:0000256" key="11">
    <source>
        <dbReference type="PROSITE-ProRule" id="PRU00169"/>
    </source>
</evidence>
<evidence type="ECO:0000256" key="9">
    <source>
        <dbReference type="ARBA" id="ARBA00024867"/>
    </source>
</evidence>
<dbReference type="InterPro" id="IPR001789">
    <property type="entry name" value="Sig_transdc_resp-reg_receiver"/>
</dbReference>
<keyword evidence="15" id="KW-1185">Reference proteome</keyword>
<evidence type="ECO:0000259" key="13">
    <source>
        <dbReference type="PROSITE" id="PS50110"/>
    </source>
</evidence>
<dbReference type="SUPFAM" id="SSF52172">
    <property type="entry name" value="CheY-like"/>
    <property type="match status" value="1"/>
</dbReference>
<keyword evidence="6" id="KW-0808">Transferase</keyword>
<dbReference type="InterPro" id="IPR003661">
    <property type="entry name" value="HisK_dim/P_dom"/>
</dbReference>
<keyword evidence="5 11" id="KW-0597">Phosphoprotein</keyword>
<dbReference type="SMART" id="SM00387">
    <property type="entry name" value="HATPase_c"/>
    <property type="match status" value="1"/>
</dbReference>
<comment type="function">
    <text evidence="9">May play the central regulatory role in sporulation. It may be an element of the effector pathway responsible for the activation of sporulation genes in response to nutritional stress. Spo0A may act in concert with spo0H (a sigma factor) to control the expression of some genes that are critical to the sporulation process.</text>
</comment>
<dbReference type="InterPro" id="IPR036890">
    <property type="entry name" value="HATPase_C_sf"/>
</dbReference>
<dbReference type="OrthoDB" id="9805474at2"/>
<dbReference type="SMART" id="SM00448">
    <property type="entry name" value="REC"/>
    <property type="match status" value="1"/>
</dbReference>
<sequence length="498" mass="55154">MFSHSDSGTPLPPVICDSYSTEIVTYANDFVVPEDRDYTIYQMSLEQVSAQLNAHGEHVFYVGVTDPVRGYTRKCLKYVYYDKENQMVLLIRTDVTDLYLKEQEKQKSISDALMIAKEASHSKSQFLAQMSHELRTPMNAILGLNEIMKTNLNDQAFLSDCIQKSQSSSEYLLSLLNDVLDMSSIEAGKLSLVKQHFPLSQLIDDINTMMLPAAEKNDITYSFKSLGKLDAEYYGDKIRVQQILVNLLNNAIKFTPRSGTVELEASISPASGQDLLTFIVRDSGIGISPSFIPHLFDAFAQEHSSTTSHYAGSGLGLSISHQLVTMMGGTIEVDSQLGKGSTFTVRFSLPRYIERPVKAVSSKTSRTATSLAGRRILLVEDHPMNAMIACRLLEQKGMQVENAQNGKEGLNLFKSSKPGYFDAILMDIRMPVMDGLTATKEIRGLHHPQAKNIPIIAMTANAFAEDLEKSKEAGMQAHLAKPIRPETLYAALAENLSS</sequence>
<dbReference type="GO" id="GO:0009927">
    <property type="term" value="F:histidine phosphotransfer kinase activity"/>
    <property type="evidence" value="ECO:0007669"/>
    <property type="project" value="TreeGrafter"/>
</dbReference>
<feature type="modified residue" description="4-aspartylphosphate" evidence="11">
    <location>
        <position position="427"/>
    </location>
</feature>
<dbReference type="AlphaFoldDB" id="A0A1M6WHZ7"/>
<dbReference type="Proteomes" id="UP000184301">
    <property type="component" value="Unassembled WGS sequence"/>
</dbReference>
<comment type="similarity">
    <text evidence="2">In the N-terminal section; belongs to the phytochrome family.</text>
</comment>
<dbReference type="PROSITE" id="PS50109">
    <property type="entry name" value="HIS_KIN"/>
    <property type="match status" value="1"/>
</dbReference>
<dbReference type="Pfam" id="PF00512">
    <property type="entry name" value="HisKA"/>
    <property type="match status" value="1"/>
</dbReference>
<evidence type="ECO:0000313" key="14">
    <source>
        <dbReference type="EMBL" id="SHK93236.1"/>
    </source>
</evidence>
<evidence type="ECO:0000256" key="1">
    <source>
        <dbReference type="ARBA" id="ARBA00000085"/>
    </source>
</evidence>
<dbReference type="PROSITE" id="PS50110">
    <property type="entry name" value="RESPONSE_REGULATORY"/>
    <property type="match status" value="1"/>
</dbReference>
<gene>
    <name evidence="14" type="ORF">SAMN02745243_04021</name>
</gene>
<dbReference type="Gene3D" id="1.10.287.130">
    <property type="match status" value="1"/>
</dbReference>
<dbReference type="RefSeq" id="WP_084534161.1">
    <property type="nucleotide sequence ID" value="NZ_FQZY01000111.1"/>
</dbReference>
<dbReference type="GO" id="GO:0005886">
    <property type="term" value="C:plasma membrane"/>
    <property type="evidence" value="ECO:0007669"/>
    <property type="project" value="TreeGrafter"/>
</dbReference>
<dbReference type="InterPro" id="IPR003594">
    <property type="entry name" value="HATPase_dom"/>
</dbReference>
<evidence type="ECO:0000256" key="6">
    <source>
        <dbReference type="ARBA" id="ARBA00022679"/>
    </source>
</evidence>
<evidence type="ECO:0000256" key="5">
    <source>
        <dbReference type="ARBA" id="ARBA00022553"/>
    </source>
</evidence>
<dbReference type="InterPro" id="IPR005467">
    <property type="entry name" value="His_kinase_dom"/>
</dbReference>
<dbReference type="STRING" id="1121950.SAMN02745243_04021"/>
<dbReference type="Gene3D" id="3.40.50.2300">
    <property type="match status" value="1"/>
</dbReference>
<evidence type="ECO:0000313" key="15">
    <source>
        <dbReference type="Proteomes" id="UP000184301"/>
    </source>
</evidence>
<evidence type="ECO:0000256" key="2">
    <source>
        <dbReference type="ARBA" id="ARBA00006402"/>
    </source>
</evidence>
<feature type="domain" description="Response regulatory" evidence="13">
    <location>
        <begin position="375"/>
        <end position="496"/>
    </location>
</feature>
<accession>A0A1M6WHZ7</accession>
<evidence type="ECO:0000256" key="7">
    <source>
        <dbReference type="ARBA" id="ARBA00022777"/>
    </source>
</evidence>
<proteinExistence type="inferred from homology"/>
<feature type="domain" description="Histidine kinase" evidence="12">
    <location>
        <begin position="129"/>
        <end position="351"/>
    </location>
</feature>
<dbReference type="CDD" id="cd16922">
    <property type="entry name" value="HATPase_EvgS-ArcB-TorS-like"/>
    <property type="match status" value="1"/>
</dbReference>
<dbReference type="FunFam" id="3.30.565.10:FF:000010">
    <property type="entry name" value="Sensor histidine kinase RcsC"/>
    <property type="match status" value="1"/>
</dbReference>
<dbReference type="Pfam" id="PF02518">
    <property type="entry name" value="HATPase_c"/>
    <property type="match status" value="1"/>
</dbReference>
<dbReference type="InterPro" id="IPR011006">
    <property type="entry name" value="CheY-like_superfamily"/>
</dbReference>
<dbReference type="GO" id="GO:0000155">
    <property type="term" value="F:phosphorelay sensor kinase activity"/>
    <property type="evidence" value="ECO:0007669"/>
    <property type="project" value="InterPro"/>
</dbReference>
<evidence type="ECO:0000256" key="4">
    <source>
        <dbReference type="ARBA" id="ARBA00018672"/>
    </source>
</evidence>
<name>A0A1M6WHZ7_9FIRM</name>
<dbReference type="CDD" id="cd17546">
    <property type="entry name" value="REC_hyHK_CKI1_RcsC-like"/>
    <property type="match status" value="1"/>
</dbReference>